<reference evidence="3 4" key="1">
    <citation type="submission" date="2016-07" db="EMBL/GenBank/DDBJ databases">
        <title>Pervasive Adenine N6-methylation of Active Genes in Fungi.</title>
        <authorList>
            <consortium name="DOE Joint Genome Institute"/>
            <person name="Mondo S.J."/>
            <person name="Dannebaum R.O."/>
            <person name="Kuo R.C."/>
            <person name="Labutti K."/>
            <person name="Haridas S."/>
            <person name="Kuo A."/>
            <person name="Salamov A."/>
            <person name="Ahrendt S.R."/>
            <person name="Lipzen A."/>
            <person name="Sullivan W."/>
            <person name="Andreopoulos W.B."/>
            <person name="Clum A."/>
            <person name="Lindquist E."/>
            <person name="Daum C."/>
            <person name="Ramamoorthy G.K."/>
            <person name="Gryganskyi A."/>
            <person name="Culley D."/>
            <person name="Magnuson J.K."/>
            <person name="James T.Y."/>
            <person name="O'Malley M.A."/>
            <person name="Stajich J.E."/>
            <person name="Spatafora J.W."/>
            <person name="Visel A."/>
            <person name="Grigoriev I.V."/>
        </authorList>
    </citation>
    <scope>NUCLEOTIDE SEQUENCE [LARGE SCALE GENOMIC DNA]</scope>
    <source>
        <strain evidence="3 4">NRRL 1336</strain>
    </source>
</reference>
<dbReference type="GO" id="GO:0019005">
    <property type="term" value="C:SCF ubiquitin ligase complex"/>
    <property type="evidence" value="ECO:0007669"/>
    <property type="project" value="TreeGrafter"/>
</dbReference>
<dbReference type="SUPFAM" id="SSF81383">
    <property type="entry name" value="F-box domain"/>
    <property type="match status" value="1"/>
</dbReference>
<evidence type="ECO:0000259" key="2">
    <source>
        <dbReference type="Pfam" id="PF12937"/>
    </source>
</evidence>
<proteinExistence type="predicted"/>
<evidence type="ECO:0000313" key="3">
    <source>
        <dbReference type="EMBL" id="ORY96971.1"/>
    </source>
</evidence>
<keyword evidence="1" id="KW-0472">Membrane</keyword>
<dbReference type="SMART" id="SM00367">
    <property type="entry name" value="LRR_CC"/>
    <property type="match status" value="3"/>
</dbReference>
<dbReference type="Proteomes" id="UP000193560">
    <property type="component" value="Unassembled WGS sequence"/>
</dbReference>
<dbReference type="Gene3D" id="3.80.10.10">
    <property type="entry name" value="Ribonuclease Inhibitor"/>
    <property type="match status" value="1"/>
</dbReference>
<dbReference type="PANTHER" id="PTHR13318">
    <property type="entry name" value="PARTNER OF PAIRED, ISOFORM B-RELATED"/>
    <property type="match status" value="1"/>
</dbReference>
<evidence type="ECO:0000256" key="1">
    <source>
        <dbReference type="SAM" id="Phobius"/>
    </source>
</evidence>
<feature type="transmembrane region" description="Helical" evidence="1">
    <location>
        <begin position="38"/>
        <end position="60"/>
    </location>
</feature>
<dbReference type="PANTHER" id="PTHR13318:SF95">
    <property type="entry name" value="F-BOX PROTEIN YLR352W"/>
    <property type="match status" value="1"/>
</dbReference>
<gene>
    <name evidence="3" type="ORF">BCR42DRAFT_399175</name>
</gene>
<protein>
    <recommendedName>
        <fullName evidence="2">F-box domain-containing protein</fullName>
    </recommendedName>
</protein>
<dbReference type="InterPro" id="IPR006553">
    <property type="entry name" value="Leu-rich_rpt_Cys-con_subtyp"/>
</dbReference>
<comment type="caution">
    <text evidence="3">The sequence shown here is derived from an EMBL/GenBank/DDBJ whole genome shotgun (WGS) entry which is preliminary data.</text>
</comment>
<dbReference type="GO" id="GO:0031146">
    <property type="term" value="P:SCF-dependent proteasomal ubiquitin-dependent protein catabolic process"/>
    <property type="evidence" value="ECO:0007669"/>
    <property type="project" value="TreeGrafter"/>
</dbReference>
<keyword evidence="4" id="KW-1185">Reference proteome</keyword>
<evidence type="ECO:0000313" key="4">
    <source>
        <dbReference type="Proteomes" id="UP000193560"/>
    </source>
</evidence>
<dbReference type="STRING" id="90262.A0A1X2HDW5"/>
<sequence>MNPTTTTSEQLDSHHDIKDDLTNLDIGDHEQAEKKSSIVALNQTLLISIIIISIGFCSLYKDKNHLKCYARDIIDYAATEIEIKHNGVIMLTPHFRQFPSDLVTLVVSHCPEQQDLCALSLVSKQFYAIANPLLWCAPKIQDSVALDKFLYSVATFQSPMGFIIRKMDFSSPYWDDVRFYLLIPHLRHLEELNINDGIFNVNSSFRHLPRHCPNLTSVELDCSGISSATYTELGQHCHHLCQLTNSHSFLSTAYDHEECEDMMRGLRRFTLLTHLVMDNMNGLHGRLVIEQNSGDPSTLASDLIPFVDSHPHLTELRFRDASMITDNSLFAIASALPYLTSLYLHRNPNISENGILKLIDKCRQLTSLTLDHCICIAWKVIQLNHEALESYRKGGISIIHH</sequence>
<organism evidence="3 4">
    <name type="scientific">Absidia repens</name>
    <dbReference type="NCBI Taxonomy" id="90262"/>
    <lineage>
        <taxon>Eukaryota</taxon>
        <taxon>Fungi</taxon>
        <taxon>Fungi incertae sedis</taxon>
        <taxon>Mucoromycota</taxon>
        <taxon>Mucoromycotina</taxon>
        <taxon>Mucoromycetes</taxon>
        <taxon>Mucorales</taxon>
        <taxon>Cunninghamellaceae</taxon>
        <taxon>Absidia</taxon>
    </lineage>
</organism>
<dbReference type="InterPro" id="IPR032675">
    <property type="entry name" value="LRR_dom_sf"/>
</dbReference>
<keyword evidence="1" id="KW-0812">Transmembrane</keyword>
<dbReference type="InterPro" id="IPR001810">
    <property type="entry name" value="F-box_dom"/>
</dbReference>
<keyword evidence="1" id="KW-1133">Transmembrane helix</keyword>
<accession>A0A1X2HDW5</accession>
<dbReference type="EMBL" id="MCGE01000072">
    <property type="protein sequence ID" value="ORY96971.1"/>
    <property type="molecule type" value="Genomic_DNA"/>
</dbReference>
<dbReference type="InterPro" id="IPR036047">
    <property type="entry name" value="F-box-like_dom_sf"/>
</dbReference>
<dbReference type="OrthoDB" id="550575at2759"/>
<dbReference type="SUPFAM" id="SSF52047">
    <property type="entry name" value="RNI-like"/>
    <property type="match status" value="1"/>
</dbReference>
<feature type="domain" description="F-box" evidence="2">
    <location>
        <begin position="99"/>
        <end position="135"/>
    </location>
</feature>
<name>A0A1X2HDW5_9FUNG</name>
<dbReference type="Pfam" id="PF12937">
    <property type="entry name" value="F-box-like"/>
    <property type="match status" value="1"/>
</dbReference>
<dbReference type="AlphaFoldDB" id="A0A1X2HDW5"/>